<evidence type="ECO:0000313" key="1">
    <source>
        <dbReference type="EMBL" id="GAA1974534.1"/>
    </source>
</evidence>
<dbReference type="SUPFAM" id="SSF53474">
    <property type="entry name" value="alpha/beta-Hydrolases"/>
    <property type="match status" value="1"/>
</dbReference>
<dbReference type="RefSeq" id="WP_344058002.1">
    <property type="nucleotide sequence ID" value="NZ_BAAAOH010000001.1"/>
</dbReference>
<sequence length="303" mass="32748">MTRVNRELVFVHGRAQQHKDPEALKAEWISDLKAGLAKSDLELPIDETAVRYPFYGDTLVDLVSGRSGEDAAEVVVKGAADDAAERAFFEAFLGETKDRFGITDAQLTAAMGGDPVVGKGIQNWPIVLGILKALDDNLDWVSGGAIAIATNDVYHYLTNIRISKVIDDGVRQAMTPDVETVVVAHSLGTIVAYKLLRREGEAAGWKVPHFITLGSPLGVRTVTNVLAPLQHPKVVTKWSNAYDPHDVVALHPLEKPWFGVKPGIANKGDVVNDTGNKHGISGYLGDKEVARWIYDALTAPSGP</sequence>
<dbReference type="InterPro" id="IPR029058">
    <property type="entry name" value="AB_hydrolase_fold"/>
</dbReference>
<evidence type="ECO:0000313" key="2">
    <source>
        <dbReference type="Proteomes" id="UP001500326"/>
    </source>
</evidence>
<proteinExistence type="predicted"/>
<organism evidence="1 2">
    <name type="scientific">Microbacterium pumilum</name>
    <dbReference type="NCBI Taxonomy" id="344165"/>
    <lineage>
        <taxon>Bacteria</taxon>
        <taxon>Bacillati</taxon>
        <taxon>Actinomycetota</taxon>
        <taxon>Actinomycetes</taxon>
        <taxon>Micrococcales</taxon>
        <taxon>Microbacteriaceae</taxon>
        <taxon>Microbacterium</taxon>
    </lineage>
</organism>
<dbReference type="Proteomes" id="UP001500326">
    <property type="component" value="Unassembled WGS sequence"/>
</dbReference>
<reference evidence="2" key="1">
    <citation type="journal article" date="2019" name="Int. J. Syst. Evol. Microbiol.">
        <title>The Global Catalogue of Microorganisms (GCM) 10K type strain sequencing project: providing services to taxonomists for standard genome sequencing and annotation.</title>
        <authorList>
            <consortium name="The Broad Institute Genomics Platform"/>
            <consortium name="The Broad Institute Genome Sequencing Center for Infectious Disease"/>
            <person name="Wu L."/>
            <person name="Ma J."/>
        </authorList>
    </citation>
    <scope>NUCLEOTIDE SEQUENCE [LARGE SCALE GENOMIC DNA]</scope>
    <source>
        <strain evidence="2">JCM 14902</strain>
    </source>
</reference>
<dbReference type="EMBL" id="BAAAOH010000001">
    <property type="protein sequence ID" value="GAA1974534.1"/>
    <property type="molecule type" value="Genomic_DNA"/>
</dbReference>
<comment type="caution">
    <text evidence="1">The sequence shown here is derived from an EMBL/GenBank/DDBJ whole genome shotgun (WGS) entry which is preliminary data.</text>
</comment>
<protein>
    <recommendedName>
        <fullName evidence="3">Alpha/beta hydrolase</fullName>
    </recommendedName>
</protein>
<gene>
    <name evidence="1" type="ORF">GCM10009777_03870</name>
</gene>
<name>A0ABP5D5L5_9MICO</name>
<keyword evidence="2" id="KW-1185">Reference proteome</keyword>
<accession>A0ABP5D5L5</accession>
<dbReference type="Gene3D" id="3.40.50.1820">
    <property type="entry name" value="alpha/beta hydrolase"/>
    <property type="match status" value="1"/>
</dbReference>
<evidence type="ECO:0008006" key="3">
    <source>
        <dbReference type="Google" id="ProtNLM"/>
    </source>
</evidence>